<dbReference type="SUPFAM" id="SSF57701">
    <property type="entry name" value="Zn2/Cys6 DNA-binding domain"/>
    <property type="match status" value="1"/>
</dbReference>
<name>A0A4Y7PPH2_9AGAM</name>
<reference evidence="7 8" key="1">
    <citation type="submission" date="2018-06" db="EMBL/GenBank/DDBJ databases">
        <title>A transcriptomic atlas of mushroom development highlights an independent origin of complex multicellularity.</title>
        <authorList>
            <consortium name="DOE Joint Genome Institute"/>
            <person name="Krizsan K."/>
            <person name="Almasi E."/>
            <person name="Merenyi Z."/>
            <person name="Sahu N."/>
            <person name="Viragh M."/>
            <person name="Koszo T."/>
            <person name="Mondo S."/>
            <person name="Kiss B."/>
            <person name="Balint B."/>
            <person name="Kues U."/>
            <person name="Barry K."/>
            <person name="Hegedus J.C."/>
            <person name="Henrissat B."/>
            <person name="Johnson J."/>
            <person name="Lipzen A."/>
            <person name="Ohm R."/>
            <person name="Nagy I."/>
            <person name="Pangilinan J."/>
            <person name="Yan J."/>
            <person name="Xiong Y."/>
            <person name="Grigoriev I.V."/>
            <person name="Hibbett D.S."/>
            <person name="Nagy L.G."/>
        </authorList>
    </citation>
    <scope>NUCLEOTIDE SEQUENCE [LARGE SCALE GENOMIC DNA]</scope>
    <source>
        <strain evidence="7 8">SZMC22713</strain>
    </source>
</reference>
<evidence type="ECO:0000256" key="2">
    <source>
        <dbReference type="ARBA" id="ARBA00022723"/>
    </source>
</evidence>
<dbReference type="InterPro" id="IPR007219">
    <property type="entry name" value="XnlR_reg_dom"/>
</dbReference>
<accession>A0A4Y7PPH2</accession>
<protein>
    <recommendedName>
        <fullName evidence="6">Zn(2)-C6 fungal-type domain-containing protein</fullName>
    </recommendedName>
</protein>
<feature type="region of interest" description="Disordered" evidence="5">
    <location>
        <begin position="693"/>
        <end position="790"/>
    </location>
</feature>
<dbReference type="Proteomes" id="UP000294933">
    <property type="component" value="Unassembled WGS sequence"/>
</dbReference>
<feature type="region of interest" description="Disordered" evidence="5">
    <location>
        <begin position="1"/>
        <end position="31"/>
    </location>
</feature>
<organism evidence="7 8">
    <name type="scientific">Rickenella mellea</name>
    <dbReference type="NCBI Taxonomy" id="50990"/>
    <lineage>
        <taxon>Eukaryota</taxon>
        <taxon>Fungi</taxon>
        <taxon>Dikarya</taxon>
        <taxon>Basidiomycota</taxon>
        <taxon>Agaricomycotina</taxon>
        <taxon>Agaricomycetes</taxon>
        <taxon>Hymenochaetales</taxon>
        <taxon>Rickenellaceae</taxon>
        <taxon>Rickenella</taxon>
    </lineage>
</organism>
<evidence type="ECO:0000256" key="1">
    <source>
        <dbReference type="ARBA" id="ARBA00004123"/>
    </source>
</evidence>
<dbReference type="SMART" id="SM00066">
    <property type="entry name" value="GAL4"/>
    <property type="match status" value="1"/>
</dbReference>
<evidence type="ECO:0000259" key="6">
    <source>
        <dbReference type="PROSITE" id="PS50048"/>
    </source>
</evidence>
<keyword evidence="4" id="KW-0539">Nucleus</keyword>
<dbReference type="EMBL" id="ML170223">
    <property type="protein sequence ID" value="TDL17327.1"/>
    <property type="molecule type" value="Genomic_DNA"/>
</dbReference>
<evidence type="ECO:0000256" key="5">
    <source>
        <dbReference type="SAM" id="MobiDB-lite"/>
    </source>
</evidence>
<feature type="compositionally biased region" description="Gly residues" evidence="5">
    <location>
        <begin position="767"/>
        <end position="779"/>
    </location>
</feature>
<dbReference type="OrthoDB" id="25921at2759"/>
<dbReference type="PROSITE" id="PS00463">
    <property type="entry name" value="ZN2_CY6_FUNGAL_1"/>
    <property type="match status" value="1"/>
</dbReference>
<keyword evidence="2" id="KW-0479">Metal-binding</keyword>
<dbReference type="SMART" id="SM00906">
    <property type="entry name" value="Fungal_trans"/>
    <property type="match status" value="1"/>
</dbReference>
<dbReference type="GO" id="GO:0006351">
    <property type="term" value="P:DNA-templated transcription"/>
    <property type="evidence" value="ECO:0007669"/>
    <property type="project" value="InterPro"/>
</dbReference>
<dbReference type="PANTHER" id="PTHR46910:SF3">
    <property type="entry name" value="HALOTOLERANCE PROTEIN 9-RELATED"/>
    <property type="match status" value="1"/>
</dbReference>
<feature type="domain" description="Zn(2)-C6 fungal-type" evidence="6">
    <location>
        <begin position="37"/>
        <end position="66"/>
    </location>
</feature>
<keyword evidence="3" id="KW-0238">DNA-binding</keyword>
<dbReference type="Pfam" id="PF04082">
    <property type="entry name" value="Fungal_trans"/>
    <property type="match status" value="1"/>
</dbReference>
<comment type="subcellular location">
    <subcellularLocation>
        <location evidence="1">Nucleus</location>
    </subcellularLocation>
</comment>
<evidence type="ECO:0000313" key="8">
    <source>
        <dbReference type="Proteomes" id="UP000294933"/>
    </source>
</evidence>
<dbReference type="GO" id="GO:0003677">
    <property type="term" value="F:DNA binding"/>
    <property type="evidence" value="ECO:0007669"/>
    <property type="project" value="UniProtKB-KW"/>
</dbReference>
<keyword evidence="8" id="KW-1185">Reference proteome</keyword>
<sequence length="881" mass="96515">MPVGVDDNNHISPMNTNDEQQDKPGPPKERRFKLSRACDRCRRRRIKCDEGHPCQSCLTANSACTFEEPGKRTHPHKSKRATTLEDRMHHLETLIQAIPFNLFSPGTVGLTSTSTSSPFDPSSPHASFASATHSYPLGVPPPSLTVFPLVGPSTHFPSTSGSAQTFSHQASSTNQLAEETARLTISPSYLYLDDEGYTRWQGETSGLPLLDLLVERELPSSPKTENGDGMKNQSAWFPDRQPRRMQVNPETLWKLITALIVPELMDNLVQCFLSTSYYLMPFLHVPTFLADYGNPQKWGEPGFASFIVAICCLSSRHIDDPRVRADPADSFSAGTAYFALFTKLRTLPTADRPTLYTVQSVFVAAVYAIGLGKLSRGFALLAEAVTLSVDAGLHRSSEAYDCFNHIENEVRKRTFWCVYMWDKQAGAAFGRPPLIRLRDCDVPEPAPVDDEHITLASAGPQPSGVEPRLGAFNAAIRLFVVLEAVLDVPPTFNTASAFFERVSGVLSGYRRHRMLREEEALLDELVGALPPYWTHTAETMASDNVIRVTQSERLHCMEQFVRMLIQRHRFSELVAERTYGGGDGEQGDAERDAMMACHACAIQLVHAHMQVATKGLMTYYGVHVIHQLTQAGRSLIAILLNCKNEDLQPLVPPSLEALRSCVGLLRRFSGRYICGLRSGELIEEFCRLTRIPLDAPSPPHDATQVRPPWIRPVRKKTPSAPRSTAGSSNDSQHDSPTADSATPPPPSSMDAFFDIGGAQSPTSFGTPPGGGVNGGGGRMGSPPEHTTYDANGAYTMDMQDSEMSSSALMALLHDGNFDMNALFHNDAPRFAHPHGIPGFGVGIPSQHQQLGDVGYNGAGGYMHMRGRSDVMTGMGQLVSTP</sequence>
<gene>
    <name evidence="7" type="ORF">BD410DRAFT_794398</name>
</gene>
<dbReference type="Gene3D" id="4.10.240.10">
    <property type="entry name" value="Zn(2)-C6 fungal-type DNA-binding domain"/>
    <property type="match status" value="1"/>
</dbReference>
<dbReference type="VEuPathDB" id="FungiDB:BD410DRAFT_794398"/>
<dbReference type="GO" id="GO:0005634">
    <property type="term" value="C:nucleus"/>
    <property type="evidence" value="ECO:0007669"/>
    <property type="project" value="UniProtKB-SubCell"/>
</dbReference>
<dbReference type="GO" id="GO:0008270">
    <property type="term" value="F:zinc ion binding"/>
    <property type="evidence" value="ECO:0007669"/>
    <property type="project" value="InterPro"/>
</dbReference>
<dbReference type="CDD" id="cd12148">
    <property type="entry name" value="fungal_TF_MHR"/>
    <property type="match status" value="1"/>
</dbReference>
<dbReference type="PANTHER" id="PTHR46910">
    <property type="entry name" value="TRANSCRIPTION FACTOR PDR1"/>
    <property type="match status" value="1"/>
</dbReference>
<dbReference type="GO" id="GO:0000981">
    <property type="term" value="F:DNA-binding transcription factor activity, RNA polymerase II-specific"/>
    <property type="evidence" value="ECO:0007669"/>
    <property type="project" value="InterPro"/>
</dbReference>
<dbReference type="PROSITE" id="PS50048">
    <property type="entry name" value="ZN2_CY6_FUNGAL_2"/>
    <property type="match status" value="1"/>
</dbReference>
<dbReference type="STRING" id="50990.A0A4Y7PPH2"/>
<evidence type="ECO:0000313" key="7">
    <source>
        <dbReference type="EMBL" id="TDL17327.1"/>
    </source>
</evidence>
<dbReference type="InterPro" id="IPR036864">
    <property type="entry name" value="Zn2-C6_fun-type_DNA-bd_sf"/>
</dbReference>
<dbReference type="InterPro" id="IPR001138">
    <property type="entry name" value="Zn2Cys6_DnaBD"/>
</dbReference>
<dbReference type="InterPro" id="IPR050987">
    <property type="entry name" value="AtrR-like"/>
</dbReference>
<feature type="compositionally biased region" description="Polar residues" evidence="5">
    <location>
        <begin position="720"/>
        <end position="730"/>
    </location>
</feature>
<dbReference type="AlphaFoldDB" id="A0A4Y7PPH2"/>
<evidence type="ECO:0000256" key="3">
    <source>
        <dbReference type="ARBA" id="ARBA00023125"/>
    </source>
</evidence>
<dbReference type="Pfam" id="PF00172">
    <property type="entry name" value="Zn_clus"/>
    <property type="match status" value="1"/>
</dbReference>
<feature type="compositionally biased region" description="Basic and acidic residues" evidence="5">
    <location>
        <begin position="20"/>
        <end position="29"/>
    </location>
</feature>
<evidence type="ECO:0000256" key="4">
    <source>
        <dbReference type="ARBA" id="ARBA00023242"/>
    </source>
</evidence>
<proteinExistence type="predicted"/>